<dbReference type="AlphaFoldDB" id="X1IGY3"/>
<evidence type="ECO:0000313" key="1">
    <source>
        <dbReference type="EMBL" id="GAH56838.1"/>
    </source>
</evidence>
<feature type="non-terminal residue" evidence="1">
    <location>
        <position position="62"/>
    </location>
</feature>
<dbReference type="EMBL" id="BARU01023755">
    <property type="protein sequence ID" value="GAH56838.1"/>
    <property type="molecule type" value="Genomic_DNA"/>
</dbReference>
<accession>X1IGY3</accession>
<organism evidence="1">
    <name type="scientific">marine sediment metagenome</name>
    <dbReference type="NCBI Taxonomy" id="412755"/>
    <lineage>
        <taxon>unclassified sequences</taxon>
        <taxon>metagenomes</taxon>
        <taxon>ecological metagenomes</taxon>
    </lineage>
</organism>
<reference evidence="1" key="1">
    <citation type="journal article" date="2014" name="Front. Microbiol.">
        <title>High frequency of phylogenetically diverse reductive dehalogenase-homologous genes in deep subseafloor sedimentary metagenomes.</title>
        <authorList>
            <person name="Kawai M."/>
            <person name="Futagami T."/>
            <person name="Toyoda A."/>
            <person name="Takaki Y."/>
            <person name="Nishi S."/>
            <person name="Hori S."/>
            <person name="Arai W."/>
            <person name="Tsubouchi T."/>
            <person name="Morono Y."/>
            <person name="Uchiyama I."/>
            <person name="Ito T."/>
            <person name="Fujiyama A."/>
            <person name="Inagaki F."/>
            <person name="Takami H."/>
        </authorList>
    </citation>
    <scope>NUCLEOTIDE SEQUENCE</scope>
    <source>
        <strain evidence="1">Expedition CK06-06</strain>
    </source>
</reference>
<sequence length="62" mass="6710">MDEAKIALIAFCIGTKLSRGPTQIESVPLSDEINGAMESVNLEFITTTHEEVEHVADLLAPL</sequence>
<comment type="caution">
    <text evidence="1">The sequence shown here is derived from an EMBL/GenBank/DDBJ whole genome shotgun (WGS) entry which is preliminary data.</text>
</comment>
<protein>
    <submittedName>
        <fullName evidence="1">Uncharacterized protein</fullName>
    </submittedName>
</protein>
<proteinExistence type="predicted"/>
<gene>
    <name evidence="1" type="ORF">S03H2_38522</name>
</gene>
<name>X1IGY3_9ZZZZ</name>